<comment type="caution">
    <text evidence="1">The sequence shown here is derived from an EMBL/GenBank/DDBJ whole genome shotgun (WGS) entry which is preliminary data.</text>
</comment>
<dbReference type="InterPro" id="IPR006279">
    <property type="entry name" value="SoxD"/>
</dbReference>
<gene>
    <name evidence="1" type="ORF">AFK24_16040</name>
</gene>
<evidence type="ECO:0000313" key="2">
    <source>
        <dbReference type="Proteomes" id="UP000093104"/>
    </source>
</evidence>
<accession>A0A1C7Z5U3</accession>
<dbReference type="InterPro" id="IPR038561">
    <property type="entry name" value="SoxD_sf"/>
</dbReference>
<dbReference type="OrthoDB" id="7159274at2"/>
<dbReference type="Proteomes" id="UP000093104">
    <property type="component" value="Unassembled WGS sequence"/>
</dbReference>
<dbReference type="PATRIC" id="fig|317.243.peg.4990"/>
<proteinExistence type="predicted"/>
<dbReference type="AlphaFoldDB" id="A0A1C7Z5U3"/>
<dbReference type="Gene3D" id="3.30.2270.10">
    <property type="entry name" value="Folate-binding superfamily"/>
    <property type="match status" value="1"/>
</dbReference>
<reference evidence="1 2" key="1">
    <citation type="submission" date="2015-07" db="EMBL/GenBank/DDBJ databases">
        <title>Draft genome sequence of a diazotrophic, plant growth-promoting rhizobacterium of the Pseudomonas syringae complex.</title>
        <authorList>
            <person name="Patten C.L."/>
            <person name="Jeong H."/>
        </authorList>
    </citation>
    <scope>NUCLEOTIDE SEQUENCE [LARGE SCALE GENOMIC DNA]</scope>
    <source>
        <strain evidence="1 2">GR12-2</strain>
    </source>
</reference>
<dbReference type="EMBL" id="LGSI01000050">
    <property type="protein sequence ID" value="OCR23848.1"/>
    <property type="molecule type" value="Genomic_DNA"/>
</dbReference>
<dbReference type="GO" id="GO:0046653">
    <property type="term" value="P:tetrahydrofolate metabolic process"/>
    <property type="evidence" value="ECO:0007669"/>
    <property type="project" value="InterPro"/>
</dbReference>
<evidence type="ECO:0000313" key="1">
    <source>
        <dbReference type="EMBL" id="OCR23848.1"/>
    </source>
</evidence>
<sequence length="104" mass="11959">MKVMNCPLNGPRNITEFTYGGEFKAMPDPATCTDGEWADYVFNYEDTLGVVREWWMHTPSSYWFLVERHTGSDEILRTFDPKEVFTSRVEFSATPAAPAKEIAR</sequence>
<dbReference type="GO" id="GO:0008115">
    <property type="term" value="F:sarcosine oxidase activity"/>
    <property type="evidence" value="ECO:0007669"/>
    <property type="project" value="InterPro"/>
</dbReference>
<dbReference type="Pfam" id="PF04267">
    <property type="entry name" value="SoxD"/>
    <property type="match status" value="1"/>
</dbReference>
<name>A0A1C7Z5U3_PSESX</name>
<dbReference type="RefSeq" id="WP_065834135.1">
    <property type="nucleotide sequence ID" value="NZ_LGSI01000050.1"/>
</dbReference>
<organism evidence="1 2">
    <name type="scientific">Pseudomonas syringae</name>
    <dbReference type="NCBI Taxonomy" id="317"/>
    <lineage>
        <taxon>Bacteria</taxon>
        <taxon>Pseudomonadati</taxon>
        <taxon>Pseudomonadota</taxon>
        <taxon>Gammaproteobacteria</taxon>
        <taxon>Pseudomonadales</taxon>
        <taxon>Pseudomonadaceae</taxon>
        <taxon>Pseudomonas</taxon>
    </lineage>
</organism>
<protein>
    <submittedName>
        <fullName evidence="1">Sarcosine oxidase subunit delta</fullName>
    </submittedName>
</protein>